<feature type="transmembrane region" description="Helical" evidence="1">
    <location>
        <begin position="54"/>
        <end position="70"/>
    </location>
</feature>
<protein>
    <submittedName>
        <fullName evidence="2">Uncharacterized protein</fullName>
    </submittedName>
</protein>
<accession>A0A916YHS7</accession>
<dbReference type="EMBL" id="BMHO01000002">
    <property type="protein sequence ID" value="GGD45251.1"/>
    <property type="molecule type" value="Genomic_DNA"/>
</dbReference>
<dbReference type="InterPro" id="IPR036259">
    <property type="entry name" value="MFS_trans_sf"/>
</dbReference>
<sequence length="166" mass="16897">MMRTTPLRRRSRRAAIALPVALTLVWTLSGASFFVGNYLAGRWARGPVRRRCGLLWGGLAGAAVAVIAVFTTNNLPVALVATTGMGFSHAIVAALVTTMIADRGGDLTAPAYSINAAGMSLGVFAGAVIAGVGLSVAGSLGMGISLLLPSLLAFVLVPAALFTTVE</sequence>
<reference evidence="2" key="1">
    <citation type="journal article" date="2014" name="Int. J. Syst. Evol. Microbiol.">
        <title>Complete genome sequence of Corynebacterium casei LMG S-19264T (=DSM 44701T), isolated from a smear-ripened cheese.</title>
        <authorList>
            <consortium name="US DOE Joint Genome Institute (JGI-PGF)"/>
            <person name="Walter F."/>
            <person name="Albersmeier A."/>
            <person name="Kalinowski J."/>
            <person name="Ruckert C."/>
        </authorList>
    </citation>
    <scope>NUCLEOTIDE SEQUENCE</scope>
    <source>
        <strain evidence="2">CGMCC 1.15152</strain>
    </source>
</reference>
<dbReference type="Proteomes" id="UP000633205">
    <property type="component" value="Unassembled WGS sequence"/>
</dbReference>
<dbReference type="AlphaFoldDB" id="A0A916YHS7"/>
<gene>
    <name evidence="2" type="ORF">GCM10010915_28140</name>
</gene>
<keyword evidence="1" id="KW-0812">Transmembrane</keyword>
<feature type="transmembrane region" description="Helical" evidence="1">
    <location>
        <begin position="77"/>
        <end position="100"/>
    </location>
</feature>
<evidence type="ECO:0000313" key="3">
    <source>
        <dbReference type="Proteomes" id="UP000633205"/>
    </source>
</evidence>
<comment type="caution">
    <text evidence="2">The sequence shown here is derived from an EMBL/GenBank/DDBJ whole genome shotgun (WGS) entry which is preliminary data.</text>
</comment>
<evidence type="ECO:0000313" key="2">
    <source>
        <dbReference type="EMBL" id="GGD45251.1"/>
    </source>
</evidence>
<feature type="transmembrane region" description="Helical" evidence="1">
    <location>
        <begin position="146"/>
        <end position="165"/>
    </location>
</feature>
<keyword evidence="1" id="KW-1133">Transmembrane helix</keyword>
<feature type="transmembrane region" description="Helical" evidence="1">
    <location>
        <begin position="112"/>
        <end position="134"/>
    </location>
</feature>
<keyword evidence="1" id="KW-0472">Membrane</keyword>
<reference evidence="2" key="2">
    <citation type="submission" date="2020-09" db="EMBL/GenBank/DDBJ databases">
        <authorList>
            <person name="Sun Q."/>
            <person name="Zhou Y."/>
        </authorList>
    </citation>
    <scope>NUCLEOTIDE SEQUENCE</scope>
    <source>
        <strain evidence="2">CGMCC 1.15152</strain>
    </source>
</reference>
<evidence type="ECO:0000256" key="1">
    <source>
        <dbReference type="SAM" id="Phobius"/>
    </source>
</evidence>
<dbReference type="SUPFAM" id="SSF103473">
    <property type="entry name" value="MFS general substrate transporter"/>
    <property type="match status" value="1"/>
</dbReference>
<dbReference type="Gene3D" id="1.20.1250.20">
    <property type="entry name" value="MFS general substrate transporter like domains"/>
    <property type="match status" value="1"/>
</dbReference>
<keyword evidence="3" id="KW-1185">Reference proteome</keyword>
<organism evidence="2 3">
    <name type="scientific">Microbacterium faecale</name>
    <dbReference type="NCBI Taxonomy" id="1804630"/>
    <lineage>
        <taxon>Bacteria</taxon>
        <taxon>Bacillati</taxon>
        <taxon>Actinomycetota</taxon>
        <taxon>Actinomycetes</taxon>
        <taxon>Micrococcales</taxon>
        <taxon>Microbacteriaceae</taxon>
        <taxon>Microbacterium</taxon>
    </lineage>
</organism>
<name>A0A916YHS7_9MICO</name>
<proteinExistence type="predicted"/>